<protein>
    <recommendedName>
        <fullName evidence="8">Glycogen synthase</fullName>
        <ecNumber evidence="8">2.4.1.21</ecNumber>
    </recommendedName>
    <alternativeName>
        <fullName evidence="8">Starch [bacterial glycogen] synthase</fullName>
    </alternativeName>
</protein>
<proteinExistence type="inferred from homology"/>
<dbReference type="RefSeq" id="WP_309797902.1">
    <property type="nucleotide sequence ID" value="NZ_JAVDPW010000008.1"/>
</dbReference>
<evidence type="ECO:0000259" key="10">
    <source>
        <dbReference type="Pfam" id="PF08323"/>
    </source>
</evidence>
<evidence type="ECO:0000259" key="9">
    <source>
        <dbReference type="Pfam" id="PF00534"/>
    </source>
</evidence>
<dbReference type="InterPro" id="IPR011835">
    <property type="entry name" value="GS/SS"/>
</dbReference>
<dbReference type="PANTHER" id="PTHR45825:SF11">
    <property type="entry name" value="ALPHA AMYLASE DOMAIN-CONTAINING PROTEIN"/>
    <property type="match status" value="1"/>
</dbReference>
<keyword evidence="5 8" id="KW-0328">Glycosyltransferase</keyword>
<dbReference type="Pfam" id="PF00534">
    <property type="entry name" value="Glycos_transf_1"/>
    <property type="match status" value="1"/>
</dbReference>
<evidence type="ECO:0000256" key="6">
    <source>
        <dbReference type="ARBA" id="ARBA00022679"/>
    </source>
</evidence>
<dbReference type="GO" id="GO:0009011">
    <property type="term" value="F:alpha-1,4-glucan glucosyltransferase (ADP-glucose donor) activity"/>
    <property type="evidence" value="ECO:0007669"/>
    <property type="project" value="UniProtKB-EC"/>
</dbReference>
<evidence type="ECO:0000256" key="3">
    <source>
        <dbReference type="ARBA" id="ARBA00004964"/>
    </source>
</evidence>
<evidence type="ECO:0000256" key="8">
    <source>
        <dbReference type="HAMAP-Rule" id="MF_00484"/>
    </source>
</evidence>
<dbReference type="HAMAP" id="MF_00484">
    <property type="entry name" value="Glycogen_synth"/>
    <property type="match status" value="1"/>
</dbReference>
<evidence type="ECO:0000256" key="4">
    <source>
        <dbReference type="ARBA" id="ARBA00010281"/>
    </source>
</evidence>
<dbReference type="PANTHER" id="PTHR45825">
    <property type="entry name" value="GRANULE-BOUND STARCH SYNTHASE 1, CHLOROPLASTIC/AMYLOPLASTIC"/>
    <property type="match status" value="1"/>
</dbReference>
<keyword evidence="7 8" id="KW-0320">Glycogen biosynthesis</keyword>
<comment type="function">
    <text evidence="2 8">Synthesizes alpha-1,4-glucan chains using ADP-glucose.</text>
</comment>
<reference evidence="11 12" key="1">
    <citation type="submission" date="2023-07" db="EMBL/GenBank/DDBJ databases">
        <title>Sorghum-associated microbial communities from plants grown in Nebraska, USA.</title>
        <authorList>
            <person name="Schachtman D."/>
        </authorList>
    </citation>
    <scope>NUCLEOTIDE SEQUENCE [LARGE SCALE GENOMIC DNA]</scope>
    <source>
        <strain evidence="11 12">584</strain>
    </source>
</reference>
<comment type="similarity">
    <text evidence="4 8">Belongs to the glycosyltransferase 1 family. Bacterial/plant glycogen synthase subfamily.</text>
</comment>
<evidence type="ECO:0000313" key="11">
    <source>
        <dbReference type="EMBL" id="MDR6292104.1"/>
    </source>
</evidence>
<dbReference type="Proteomes" id="UP001262410">
    <property type="component" value="Unassembled WGS sequence"/>
</dbReference>
<keyword evidence="6 8" id="KW-0808">Transferase</keyword>
<comment type="pathway">
    <text evidence="3 8">Glycan biosynthesis; glycogen biosynthesis.</text>
</comment>
<dbReference type="EMBL" id="JAVDPW010000008">
    <property type="protein sequence ID" value="MDR6292104.1"/>
    <property type="molecule type" value="Genomic_DNA"/>
</dbReference>
<dbReference type="NCBIfam" id="NF001899">
    <property type="entry name" value="PRK00654.1-2"/>
    <property type="match status" value="1"/>
</dbReference>
<comment type="catalytic activity">
    <reaction evidence="1 8">
        <text>[(1-&gt;4)-alpha-D-glucosyl](n) + ADP-alpha-D-glucose = [(1-&gt;4)-alpha-D-glucosyl](n+1) + ADP + H(+)</text>
        <dbReference type="Rhea" id="RHEA:18189"/>
        <dbReference type="Rhea" id="RHEA-COMP:9584"/>
        <dbReference type="Rhea" id="RHEA-COMP:9587"/>
        <dbReference type="ChEBI" id="CHEBI:15378"/>
        <dbReference type="ChEBI" id="CHEBI:15444"/>
        <dbReference type="ChEBI" id="CHEBI:57498"/>
        <dbReference type="ChEBI" id="CHEBI:456216"/>
        <dbReference type="EC" id="2.4.1.21"/>
    </reaction>
</comment>
<dbReference type="CDD" id="cd03791">
    <property type="entry name" value="GT5_Glycogen_synthase_DULL1-like"/>
    <property type="match status" value="1"/>
</dbReference>
<evidence type="ECO:0000256" key="2">
    <source>
        <dbReference type="ARBA" id="ARBA00002764"/>
    </source>
</evidence>
<comment type="caution">
    <text evidence="11">The sequence shown here is derived from an EMBL/GenBank/DDBJ whole genome shotgun (WGS) entry which is preliminary data.</text>
</comment>
<evidence type="ECO:0000256" key="7">
    <source>
        <dbReference type="ARBA" id="ARBA00023056"/>
    </source>
</evidence>
<feature type="domain" description="Starch synthase catalytic" evidence="10">
    <location>
        <begin position="2"/>
        <end position="244"/>
    </location>
</feature>
<sequence length="489" mass="51780">MKVLHAVSEIYPLVKTGGLADVAAALPPALAVAGVAARPLVPAYPAMLDAAQGAETVLQDADLFGGGPARLLLARVDGIAVPTYLLDCPGLFARPGNPYLGPDRLDWPDNHRRFAALGWAAARLGLGADPRWRPDIVHGHDWQAGLAPAYLSFWAGAAQSDIRRPRTVTTIHNIGFPGWFPATAAAELGLPPESLSIQGLEYFGGVGFLKAGLYYADRITTVSRTYAREIQTAEYGYALAGLLASRAADLVGIVNGADYAIWDPRRDPHLPQPYGPDDLDGKAASKAALLAEFGLPADDGAPLFAMVSRLTGQKGCDLLLDALPALVAAGGRLVLLGSGDAELEAGFQAAAAAHPGHVAVRIGYDEALSHLLQAGADVLLVPSRTEPCGLTQIYALRYGTLPLVRRTGGLADTVVNATHDAILEDRATGFSFDDPTASALAGTLSWVCGLWRDQGLWRQLQRRAMAQDFSWERAAVDYVALYRELLATA</sequence>
<dbReference type="SUPFAM" id="SSF53756">
    <property type="entry name" value="UDP-Glycosyltransferase/glycogen phosphorylase"/>
    <property type="match status" value="1"/>
</dbReference>
<feature type="binding site" evidence="8">
    <location>
        <position position="15"/>
    </location>
    <ligand>
        <name>ADP-alpha-D-glucose</name>
        <dbReference type="ChEBI" id="CHEBI:57498"/>
    </ligand>
</feature>
<dbReference type="Gene3D" id="3.40.50.2000">
    <property type="entry name" value="Glycogen Phosphorylase B"/>
    <property type="match status" value="2"/>
</dbReference>
<evidence type="ECO:0000256" key="1">
    <source>
        <dbReference type="ARBA" id="ARBA00001478"/>
    </source>
</evidence>
<gene>
    <name evidence="8" type="primary">glgA</name>
    <name evidence="11" type="ORF">E9232_004642</name>
</gene>
<name>A0ABU1JU03_9PROT</name>
<accession>A0ABU1JU03</accession>
<keyword evidence="12" id="KW-1185">Reference proteome</keyword>
<dbReference type="InterPro" id="IPR001296">
    <property type="entry name" value="Glyco_trans_1"/>
</dbReference>
<evidence type="ECO:0000313" key="12">
    <source>
        <dbReference type="Proteomes" id="UP001262410"/>
    </source>
</evidence>
<dbReference type="NCBIfam" id="TIGR02095">
    <property type="entry name" value="glgA"/>
    <property type="match status" value="1"/>
</dbReference>
<dbReference type="EC" id="2.4.1.21" evidence="8"/>
<dbReference type="InterPro" id="IPR013534">
    <property type="entry name" value="Starch_synth_cat_dom"/>
</dbReference>
<organism evidence="11 12">
    <name type="scientific">Inquilinus ginsengisoli</name>
    <dbReference type="NCBI Taxonomy" id="363840"/>
    <lineage>
        <taxon>Bacteria</taxon>
        <taxon>Pseudomonadati</taxon>
        <taxon>Pseudomonadota</taxon>
        <taxon>Alphaproteobacteria</taxon>
        <taxon>Rhodospirillales</taxon>
        <taxon>Rhodospirillaceae</taxon>
        <taxon>Inquilinus</taxon>
    </lineage>
</organism>
<dbReference type="Pfam" id="PF08323">
    <property type="entry name" value="Glyco_transf_5"/>
    <property type="match status" value="1"/>
</dbReference>
<feature type="domain" description="Glycosyl transferase family 1" evidence="9">
    <location>
        <begin position="295"/>
        <end position="446"/>
    </location>
</feature>
<evidence type="ECO:0000256" key="5">
    <source>
        <dbReference type="ARBA" id="ARBA00022676"/>
    </source>
</evidence>